<comment type="function">
    <text evidence="17">Catalyzes the dehydration of the S-form of NAD(P)HX at the expense of ADP, which is converted to AMP. Together with NAD(P)HX epimerase, which catalyzes the epimerization of the S- and R-forms, the enzyme allows the repair of both epimers of NAD(P)HX, a damaged form of NAD(P)H that is a result of enzymatic or heat-dependent hydration.</text>
</comment>
<dbReference type="PATRIC" id="fig|1486262.3.peg.3397"/>
<evidence type="ECO:0000256" key="9">
    <source>
        <dbReference type="ARBA" id="ARBA00022958"/>
    </source>
</evidence>
<evidence type="ECO:0000256" key="12">
    <source>
        <dbReference type="ARBA" id="ARBA00023239"/>
    </source>
</evidence>
<feature type="domain" description="YjeF N-terminal" evidence="21">
    <location>
        <begin position="9"/>
        <end position="207"/>
    </location>
</feature>
<dbReference type="PROSITE" id="PS51383">
    <property type="entry name" value="YJEF_C_3"/>
    <property type="match status" value="1"/>
</dbReference>
<dbReference type="HAMAP" id="MF_01966">
    <property type="entry name" value="NADHX_epimerase"/>
    <property type="match status" value="1"/>
</dbReference>
<dbReference type="PROSITE" id="PS51385">
    <property type="entry name" value="YJEF_N"/>
    <property type="match status" value="1"/>
</dbReference>
<evidence type="ECO:0000256" key="17">
    <source>
        <dbReference type="HAMAP-Rule" id="MF_01965"/>
    </source>
</evidence>
<comment type="catalytic activity">
    <reaction evidence="16 17 19">
        <text>(6S)-NADPHX + ADP = AMP + phosphate + NADPH + H(+)</text>
        <dbReference type="Rhea" id="RHEA:32235"/>
        <dbReference type="ChEBI" id="CHEBI:15378"/>
        <dbReference type="ChEBI" id="CHEBI:43474"/>
        <dbReference type="ChEBI" id="CHEBI:57783"/>
        <dbReference type="ChEBI" id="CHEBI:64076"/>
        <dbReference type="ChEBI" id="CHEBI:456215"/>
        <dbReference type="ChEBI" id="CHEBI:456216"/>
        <dbReference type="EC" id="4.2.1.136"/>
    </reaction>
</comment>
<feature type="binding site" evidence="18">
    <location>
        <begin position="56"/>
        <end position="60"/>
    </location>
    <ligand>
        <name>(6S)-NADPHX</name>
        <dbReference type="ChEBI" id="CHEBI:64076"/>
    </ligand>
</feature>
<evidence type="ECO:0000256" key="16">
    <source>
        <dbReference type="ARBA" id="ARBA00049209"/>
    </source>
</evidence>
<keyword evidence="7 17" id="KW-0067">ATP-binding</keyword>
<evidence type="ECO:0000256" key="11">
    <source>
        <dbReference type="ARBA" id="ARBA00023235"/>
    </source>
</evidence>
<dbReference type="Pfam" id="PF01256">
    <property type="entry name" value="Carb_kinase"/>
    <property type="match status" value="1"/>
</dbReference>
<evidence type="ECO:0000256" key="8">
    <source>
        <dbReference type="ARBA" id="ARBA00022857"/>
    </source>
</evidence>
<evidence type="ECO:0000259" key="21">
    <source>
        <dbReference type="PROSITE" id="PS51385"/>
    </source>
</evidence>
<dbReference type="Pfam" id="PF03853">
    <property type="entry name" value="YjeF_N"/>
    <property type="match status" value="1"/>
</dbReference>
<dbReference type="SUPFAM" id="SSF64153">
    <property type="entry name" value="YjeF N-terminal domain-like"/>
    <property type="match status" value="1"/>
</dbReference>
<dbReference type="PANTHER" id="PTHR12592">
    <property type="entry name" value="ATP-DEPENDENT (S)-NAD(P)H-HYDRATE DEHYDRATASE FAMILY MEMBER"/>
    <property type="match status" value="1"/>
</dbReference>
<accession>A0A0D5LRW0</accession>
<feature type="binding site" evidence="17">
    <location>
        <position position="253"/>
    </location>
    <ligand>
        <name>(6S)-NADPHX</name>
        <dbReference type="ChEBI" id="CHEBI:64076"/>
    </ligand>
</feature>
<comment type="similarity">
    <text evidence="18">Belongs to the NnrE/AIBP family.</text>
</comment>
<dbReference type="EC" id="5.1.99.6" evidence="19"/>
<dbReference type="InterPro" id="IPR030677">
    <property type="entry name" value="Nnr"/>
</dbReference>
<comment type="function">
    <text evidence="14 19">Bifunctional enzyme that catalyzes the epimerization of the S- and R-forms of NAD(P)HX and the dehydration of the S-form of NAD(P)HX at the expense of ADP, which is converted to AMP. This allows the repair of both epimers of NAD(P)HX, a damaged form of NAD(P)H that is a result of enzymatic or heat-dependent hydration.</text>
</comment>
<organism evidence="22 23">
    <name type="scientific">Martelella endophytica</name>
    <dbReference type="NCBI Taxonomy" id="1486262"/>
    <lineage>
        <taxon>Bacteria</taxon>
        <taxon>Pseudomonadati</taxon>
        <taxon>Pseudomonadota</taxon>
        <taxon>Alphaproteobacteria</taxon>
        <taxon>Hyphomicrobiales</taxon>
        <taxon>Aurantimonadaceae</taxon>
        <taxon>Martelella</taxon>
    </lineage>
</organism>
<comment type="similarity">
    <text evidence="17">Belongs to the NnrD/CARKD family.</text>
</comment>
<dbReference type="HOGENOM" id="CLU_024853_4_1_5"/>
<feature type="binding site" evidence="17">
    <location>
        <begin position="405"/>
        <end position="409"/>
    </location>
    <ligand>
        <name>AMP</name>
        <dbReference type="ChEBI" id="CHEBI:456215"/>
    </ligand>
</feature>
<dbReference type="NCBIfam" id="TIGR00196">
    <property type="entry name" value="yjeF_cterm"/>
    <property type="match status" value="1"/>
</dbReference>
<feature type="binding site" evidence="17">
    <location>
        <position position="316"/>
    </location>
    <ligand>
        <name>(6S)-NADPHX</name>
        <dbReference type="ChEBI" id="CHEBI:64076"/>
    </ligand>
</feature>
<dbReference type="Proteomes" id="UP000032611">
    <property type="component" value="Chromosome"/>
</dbReference>
<evidence type="ECO:0000313" key="23">
    <source>
        <dbReference type="Proteomes" id="UP000032611"/>
    </source>
</evidence>
<dbReference type="GO" id="GO:0046496">
    <property type="term" value="P:nicotinamide nucleotide metabolic process"/>
    <property type="evidence" value="ECO:0007669"/>
    <property type="project" value="UniProtKB-UniRule"/>
</dbReference>
<evidence type="ECO:0000313" key="22">
    <source>
        <dbReference type="EMBL" id="AJY46909.1"/>
    </source>
</evidence>
<proteinExistence type="inferred from homology"/>
<dbReference type="EMBL" id="CP010803">
    <property type="protein sequence ID" value="AJY46909.1"/>
    <property type="molecule type" value="Genomic_DNA"/>
</dbReference>
<dbReference type="STRING" id="1486262.TM49_16435"/>
<dbReference type="HAMAP" id="MF_01965">
    <property type="entry name" value="NADHX_dehydratase"/>
    <property type="match status" value="1"/>
</dbReference>
<keyword evidence="8 17" id="KW-0521">NADP</keyword>
<dbReference type="NCBIfam" id="TIGR00197">
    <property type="entry name" value="yjeF_nterm"/>
    <property type="match status" value="1"/>
</dbReference>
<dbReference type="GO" id="GO:0052856">
    <property type="term" value="F:NAD(P)HX epimerase activity"/>
    <property type="evidence" value="ECO:0007669"/>
    <property type="project" value="UniProtKB-UniRule"/>
</dbReference>
<dbReference type="Gene3D" id="3.40.50.10260">
    <property type="entry name" value="YjeF N-terminal domain"/>
    <property type="match status" value="1"/>
</dbReference>
<evidence type="ECO:0000256" key="1">
    <source>
        <dbReference type="ARBA" id="ARBA00000013"/>
    </source>
</evidence>
<dbReference type="InterPro" id="IPR004443">
    <property type="entry name" value="YjeF_N_dom"/>
</dbReference>
<evidence type="ECO:0000256" key="4">
    <source>
        <dbReference type="ARBA" id="ARBA00009524"/>
    </source>
</evidence>
<keyword evidence="9 18" id="KW-0630">Potassium</keyword>
<dbReference type="GO" id="GO:0110051">
    <property type="term" value="P:metabolite repair"/>
    <property type="evidence" value="ECO:0007669"/>
    <property type="project" value="TreeGrafter"/>
</dbReference>
<evidence type="ECO:0000256" key="13">
    <source>
        <dbReference type="ARBA" id="ARBA00023268"/>
    </source>
</evidence>
<dbReference type="GO" id="GO:0046872">
    <property type="term" value="F:metal ion binding"/>
    <property type="evidence" value="ECO:0007669"/>
    <property type="project" value="UniProtKB-UniRule"/>
</dbReference>
<comment type="catalytic activity">
    <reaction evidence="1 18 19">
        <text>(6R)-NADHX = (6S)-NADHX</text>
        <dbReference type="Rhea" id="RHEA:32215"/>
        <dbReference type="ChEBI" id="CHEBI:64074"/>
        <dbReference type="ChEBI" id="CHEBI:64075"/>
        <dbReference type="EC" id="5.1.99.6"/>
    </reaction>
</comment>
<evidence type="ECO:0000256" key="7">
    <source>
        <dbReference type="ARBA" id="ARBA00022840"/>
    </source>
</evidence>
<dbReference type="PIRSF" id="PIRSF017184">
    <property type="entry name" value="Nnr"/>
    <property type="match status" value="1"/>
</dbReference>
<evidence type="ECO:0000256" key="10">
    <source>
        <dbReference type="ARBA" id="ARBA00023027"/>
    </source>
</evidence>
<comment type="similarity">
    <text evidence="4 19">In the C-terminal section; belongs to the NnrD/CARKD family.</text>
</comment>
<dbReference type="Gene3D" id="3.40.1190.20">
    <property type="match status" value="1"/>
</dbReference>
<protein>
    <recommendedName>
        <fullName evidence="19">Bifunctional NAD(P)H-hydrate repair enzyme</fullName>
    </recommendedName>
    <alternativeName>
        <fullName evidence="19">Nicotinamide nucleotide repair protein</fullName>
    </alternativeName>
    <domain>
        <recommendedName>
            <fullName evidence="19">ADP-dependent (S)-NAD(P)H-hydrate dehydratase</fullName>
            <ecNumber evidence="19">4.2.1.136</ecNumber>
        </recommendedName>
        <alternativeName>
            <fullName evidence="19">ADP-dependent NAD(P)HX dehydratase</fullName>
        </alternativeName>
    </domain>
    <domain>
        <recommendedName>
            <fullName evidence="19">NAD(P)H-hydrate epimerase</fullName>
            <ecNumber evidence="19">5.1.99.6</ecNumber>
        </recommendedName>
    </domain>
</protein>
<dbReference type="EC" id="4.2.1.136" evidence="19"/>
<feature type="binding site" evidence="17">
    <location>
        <position position="435"/>
    </location>
    <ligand>
        <name>(6S)-NADPHX</name>
        <dbReference type="ChEBI" id="CHEBI:64076"/>
    </ligand>
</feature>
<dbReference type="InterPro" id="IPR000631">
    <property type="entry name" value="CARKD"/>
</dbReference>
<comment type="caution">
    <text evidence="18">Lacks conserved residue(s) required for the propagation of feature annotation.</text>
</comment>
<feature type="binding site" evidence="17">
    <location>
        <position position="368"/>
    </location>
    <ligand>
        <name>(6S)-NADPHX</name>
        <dbReference type="ChEBI" id="CHEBI:64076"/>
    </ligand>
</feature>
<keyword evidence="13" id="KW-0511">Multifunctional enzyme</keyword>
<dbReference type="AlphaFoldDB" id="A0A0D5LRW0"/>
<evidence type="ECO:0000259" key="20">
    <source>
        <dbReference type="PROSITE" id="PS51383"/>
    </source>
</evidence>
<dbReference type="InterPro" id="IPR029056">
    <property type="entry name" value="Ribokinase-like"/>
</dbReference>
<feature type="binding site" evidence="18">
    <location>
        <position position="153"/>
    </location>
    <ligand>
        <name>K(+)</name>
        <dbReference type="ChEBI" id="CHEBI:29103"/>
    </ligand>
</feature>
<keyword evidence="10 17" id="KW-0520">NAD</keyword>
<dbReference type="InterPro" id="IPR017953">
    <property type="entry name" value="Carbohydrate_kinase_pred_CS"/>
</dbReference>
<comment type="catalytic activity">
    <reaction evidence="2 18 19">
        <text>(6R)-NADPHX = (6S)-NADPHX</text>
        <dbReference type="Rhea" id="RHEA:32227"/>
        <dbReference type="ChEBI" id="CHEBI:64076"/>
        <dbReference type="ChEBI" id="CHEBI:64077"/>
        <dbReference type="EC" id="5.1.99.6"/>
    </reaction>
</comment>
<comment type="subunit">
    <text evidence="17">Homotetramer.</text>
</comment>
<dbReference type="SUPFAM" id="SSF53613">
    <property type="entry name" value="Ribokinase-like"/>
    <property type="match status" value="1"/>
</dbReference>
<keyword evidence="11 18" id="KW-0413">Isomerase</keyword>
<keyword evidence="23" id="KW-1185">Reference proteome</keyword>
<evidence type="ECO:0000256" key="3">
    <source>
        <dbReference type="ARBA" id="ARBA00006001"/>
    </source>
</evidence>
<dbReference type="PANTHER" id="PTHR12592:SF0">
    <property type="entry name" value="ATP-DEPENDENT (S)-NAD(P)H-HYDRATE DEHYDRATASE"/>
    <property type="match status" value="1"/>
</dbReference>
<comment type="function">
    <text evidence="18">Catalyzes the epimerization of the S- and R-forms of NAD(P)HX, a damaged form of NAD(P)H that is a result of enzymatic or heat-dependent hydration. This is a prerequisite for the S-specific NAD(P)H-hydrate dehydratase to allow the repair of both epimers of NAD(P)HX.</text>
</comment>
<evidence type="ECO:0000256" key="2">
    <source>
        <dbReference type="ARBA" id="ARBA00000909"/>
    </source>
</evidence>
<feature type="domain" description="YjeF C-terminal" evidence="20">
    <location>
        <begin position="218"/>
        <end position="489"/>
    </location>
</feature>
<dbReference type="CDD" id="cd01171">
    <property type="entry name" value="YXKO-related"/>
    <property type="match status" value="1"/>
</dbReference>
<comment type="cofactor">
    <cofactor evidence="17">
        <name>Mg(2+)</name>
        <dbReference type="ChEBI" id="CHEBI:18420"/>
    </cofactor>
</comment>
<feature type="binding site" evidence="17">
    <location>
        <position position="434"/>
    </location>
    <ligand>
        <name>AMP</name>
        <dbReference type="ChEBI" id="CHEBI:456215"/>
    </ligand>
</feature>
<feature type="binding site" evidence="18">
    <location>
        <position position="117"/>
    </location>
    <ligand>
        <name>K(+)</name>
        <dbReference type="ChEBI" id="CHEBI:29103"/>
    </ligand>
</feature>
<evidence type="ECO:0000256" key="5">
    <source>
        <dbReference type="ARBA" id="ARBA00022723"/>
    </source>
</evidence>
<name>A0A0D5LRW0_MAREN</name>
<comment type="similarity">
    <text evidence="3 19">In the N-terminal section; belongs to the NnrE/AIBP family.</text>
</comment>
<reference evidence="22 23" key="1">
    <citation type="journal article" date="2015" name="Genome Announc.">
        <title>Complete genome sequence of Martelella endophytica YC6887, which has antifungal activity associated with a halophyte.</title>
        <authorList>
            <person name="Khan A."/>
            <person name="Khan H."/>
            <person name="Chung E.J."/>
            <person name="Hossain M.T."/>
            <person name="Chung Y.R."/>
        </authorList>
    </citation>
    <scope>NUCLEOTIDE SEQUENCE [LARGE SCALE GENOMIC DNA]</scope>
    <source>
        <strain evidence="22">YC6887</strain>
    </source>
</reference>
<feature type="binding site" evidence="18">
    <location>
        <position position="57"/>
    </location>
    <ligand>
        <name>K(+)</name>
        <dbReference type="ChEBI" id="CHEBI:29103"/>
    </ligand>
</feature>
<comment type="catalytic activity">
    <reaction evidence="15 17 19">
        <text>(6S)-NADHX + ADP = AMP + phosphate + NADH + H(+)</text>
        <dbReference type="Rhea" id="RHEA:32223"/>
        <dbReference type="ChEBI" id="CHEBI:15378"/>
        <dbReference type="ChEBI" id="CHEBI:43474"/>
        <dbReference type="ChEBI" id="CHEBI:57945"/>
        <dbReference type="ChEBI" id="CHEBI:64074"/>
        <dbReference type="ChEBI" id="CHEBI:456215"/>
        <dbReference type="ChEBI" id="CHEBI:456216"/>
        <dbReference type="EC" id="4.2.1.136"/>
    </reaction>
</comment>
<evidence type="ECO:0000256" key="15">
    <source>
        <dbReference type="ARBA" id="ARBA00048238"/>
    </source>
</evidence>
<sequence length="489" mass="49846">MILLTPDEMGAADRLAAESGIDSYGLMVKAGYAVAASALKHFATVRRAIVLAGPGNNGGDGYVVARALAESGMDVAIHALGDPDKLKGDARTARFECPIEPQSLEAYLPQAGDLVIDALFGAGLARPLSGAVTALIEAIGRKGVPVLAVDLPSGLSGATGAPLGAAFHATRTVTFMAPKPGHYLLPGRDLCGVLEVADIGIPMRIVRAAQGGKLSVNSPALWRAALPHSAAGAHKFSRGHLGVFSGPAGKTGAARLSAMAGIRCGAGLVTLAVPASAEAEVAAHQTAIMQRRLDEADDLRDWLADRRLSAFVIGPGFGADARAREFVQALAERPTVIDADGISAFAEAPDELFVTLGRFAPHCVLTPHQGEFSRLFPDIAADDDCGKVEKARAASARAHAVVLYKGADTVIAAPDGRAAINANAPPWLATAGSGDVLAGIIGGLLAQGMEAFEAACAGAFLHGEAGSRAGEGLTAEDLPGHLPPLSAFS</sequence>
<feature type="binding site" evidence="18">
    <location>
        <begin position="121"/>
        <end position="127"/>
    </location>
    <ligand>
        <name>(6S)-NADPHX</name>
        <dbReference type="ChEBI" id="CHEBI:64076"/>
    </ligand>
</feature>
<feature type="binding site" evidence="18">
    <location>
        <position position="150"/>
    </location>
    <ligand>
        <name>(6S)-NADPHX</name>
        <dbReference type="ChEBI" id="CHEBI:64076"/>
    </ligand>
</feature>
<dbReference type="RefSeq" id="WP_045682873.1">
    <property type="nucleotide sequence ID" value="NZ_CP010803.1"/>
</dbReference>
<evidence type="ECO:0000256" key="14">
    <source>
        <dbReference type="ARBA" id="ARBA00025153"/>
    </source>
</evidence>
<dbReference type="KEGG" id="mey:TM49_16435"/>
<comment type="cofactor">
    <cofactor evidence="18 19">
        <name>K(+)</name>
        <dbReference type="ChEBI" id="CHEBI:29103"/>
    </cofactor>
    <text evidence="18 19">Binds 1 potassium ion per subunit.</text>
</comment>
<evidence type="ECO:0000256" key="18">
    <source>
        <dbReference type="HAMAP-Rule" id="MF_01966"/>
    </source>
</evidence>
<dbReference type="OrthoDB" id="9806925at2"/>
<evidence type="ECO:0000256" key="6">
    <source>
        <dbReference type="ARBA" id="ARBA00022741"/>
    </source>
</evidence>
<keyword evidence="6 17" id="KW-0547">Nucleotide-binding</keyword>
<dbReference type="GO" id="GO:0052855">
    <property type="term" value="F:ADP-dependent NAD(P)H-hydrate dehydratase activity"/>
    <property type="evidence" value="ECO:0007669"/>
    <property type="project" value="UniProtKB-UniRule"/>
</dbReference>
<gene>
    <name evidence="18" type="primary">nnrE</name>
    <name evidence="17" type="synonym">nnrD</name>
    <name evidence="22" type="ORF">TM49_16435</name>
</gene>
<keyword evidence="12 17" id="KW-0456">Lyase</keyword>
<keyword evidence="5 18" id="KW-0479">Metal-binding</keyword>
<dbReference type="PROSITE" id="PS01050">
    <property type="entry name" value="YJEF_C_2"/>
    <property type="match status" value="1"/>
</dbReference>
<dbReference type="InterPro" id="IPR036652">
    <property type="entry name" value="YjeF_N_dom_sf"/>
</dbReference>
<dbReference type="GO" id="GO:0005524">
    <property type="term" value="F:ATP binding"/>
    <property type="evidence" value="ECO:0007669"/>
    <property type="project" value="UniProtKB-UniRule"/>
</dbReference>
<evidence type="ECO:0000256" key="19">
    <source>
        <dbReference type="PIRNR" id="PIRNR017184"/>
    </source>
</evidence>